<evidence type="ECO:0000313" key="2">
    <source>
        <dbReference type="Proteomes" id="UP000265703"/>
    </source>
</evidence>
<comment type="caution">
    <text evidence="1">The sequence shown here is derived from an EMBL/GenBank/DDBJ whole genome shotgun (WGS) entry which is preliminary data.</text>
</comment>
<protein>
    <submittedName>
        <fullName evidence="1">Uncharacterized protein</fullName>
    </submittedName>
</protein>
<accession>A0A397T3Q9</accession>
<dbReference type="AlphaFoldDB" id="A0A397T3Q9"/>
<proteinExistence type="predicted"/>
<dbReference type="EMBL" id="QKYT01000205">
    <property type="protein sequence ID" value="RIA89781.1"/>
    <property type="molecule type" value="Genomic_DNA"/>
</dbReference>
<sequence length="76" mass="8371">MVQNIHLLPFDEVVFNNANVIALGDLRDDDGAKFENILMEIESTPNAMRLHGISFYVITPISVVSMRPPILSGSGE</sequence>
<keyword evidence="2" id="KW-1185">Reference proteome</keyword>
<dbReference type="Proteomes" id="UP000265703">
    <property type="component" value="Unassembled WGS sequence"/>
</dbReference>
<gene>
    <name evidence="1" type="ORF">C1645_824296</name>
</gene>
<dbReference type="STRING" id="658196.A0A397T3Q9"/>
<dbReference type="OrthoDB" id="10553792at2759"/>
<organism evidence="1 2">
    <name type="scientific">Glomus cerebriforme</name>
    <dbReference type="NCBI Taxonomy" id="658196"/>
    <lineage>
        <taxon>Eukaryota</taxon>
        <taxon>Fungi</taxon>
        <taxon>Fungi incertae sedis</taxon>
        <taxon>Mucoromycota</taxon>
        <taxon>Glomeromycotina</taxon>
        <taxon>Glomeromycetes</taxon>
        <taxon>Glomerales</taxon>
        <taxon>Glomeraceae</taxon>
        <taxon>Glomus</taxon>
    </lineage>
</organism>
<name>A0A397T3Q9_9GLOM</name>
<evidence type="ECO:0000313" key="1">
    <source>
        <dbReference type="EMBL" id="RIA89781.1"/>
    </source>
</evidence>
<reference evidence="1 2" key="1">
    <citation type="submission" date="2018-06" db="EMBL/GenBank/DDBJ databases">
        <title>Comparative genomics reveals the genomic features of Rhizophagus irregularis, R. cerebriforme, R. diaphanum and Gigaspora rosea, and their symbiotic lifestyle signature.</title>
        <authorList>
            <person name="Morin E."/>
            <person name="San Clemente H."/>
            <person name="Chen E.C.H."/>
            <person name="De La Providencia I."/>
            <person name="Hainaut M."/>
            <person name="Kuo A."/>
            <person name="Kohler A."/>
            <person name="Murat C."/>
            <person name="Tang N."/>
            <person name="Roy S."/>
            <person name="Loubradou J."/>
            <person name="Henrissat B."/>
            <person name="Grigoriev I.V."/>
            <person name="Corradi N."/>
            <person name="Roux C."/>
            <person name="Martin F.M."/>
        </authorList>
    </citation>
    <scope>NUCLEOTIDE SEQUENCE [LARGE SCALE GENOMIC DNA]</scope>
    <source>
        <strain evidence="1 2">DAOM 227022</strain>
    </source>
</reference>